<feature type="domain" description="VWFA" evidence="5">
    <location>
        <begin position="318"/>
        <end position="505"/>
    </location>
</feature>
<dbReference type="EMBL" id="CP016246">
    <property type="protein sequence ID" value="ANQ07727.1"/>
    <property type="molecule type" value="Genomic_DNA"/>
</dbReference>
<feature type="domain" description="VWFA" evidence="5">
    <location>
        <begin position="791"/>
        <end position="979"/>
    </location>
</feature>
<comment type="subcellular location">
    <subcellularLocation>
        <location evidence="1">Cell membrane</location>
    </subcellularLocation>
</comment>
<dbReference type="PANTHER" id="PTHR24020">
    <property type="entry name" value="COLLAGEN ALPHA"/>
    <property type="match status" value="1"/>
</dbReference>
<feature type="region of interest" description="Disordered" evidence="3">
    <location>
        <begin position="511"/>
        <end position="541"/>
    </location>
</feature>
<dbReference type="CDD" id="cd01473">
    <property type="entry name" value="vWA_CTRP"/>
    <property type="match status" value="4"/>
</dbReference>
<sequence length="1826" mass="201860">MNKSFLLIASYFFLVVHLGSAITQRSQDVSSHQYVHLEGNGRSVKEATLDNDIPEGEILTEKQSLLQYNTLAAGSSPPPPCVDDDDCFCKNFYDLTLIIDESGSIGTKNWQNHVIPFTDKIIKDLHISENEVHAGILLFSNFIRDYVTFDQDESYKKDKLLKKVDELKKIYAAGAGTKIVSALDYALEKYIHHKKARPSAPKVTILFTDGNDTSPGSVTKLPQMGLTYRTEKVKLLVLGVAEAKDINLRAIVGCAGKNAPCPYAMKAEWETINAITKRLTNKICHTEDEDEDIITGTTTPPQQISCQGDKCLCEDYYDLTLILDESGSITPKKWKTDVVPFAEKVVSNLNISKDKIHLGIMRFAVEVKEDVSYAQETRYNKNALINVVKGLKDKYGSGQGTRLVDALEHSFAKFTKHPNSRSNAPKVTILFTDGNENYRWSWDVRNIGLKYRKENVRLIVVGVYKATINSLKMLAGCSENEYCPQVIKCDWDQLTSITDVITDKICDIDAGEVPGSPNGSEKPGSGGVARPDQQNPPSADRDECYCKDFYDLTLILDESASIGDYRWGHEVVPFATQIVKLLHVGYNTVHVGLLLFAESRRDIVRFSDESRYDKSFLLQKIESLKGDYRNGKKTFIVQALEYALANYTKGSSRVQAPKVTMIFTDGNDSRESDETLYKIGLLYRREKVKLLVLGVSMADENKLRLLVGCTKNANCPFVIKAEWGQLPSASNEFVRRICSSGPVIPPEVGGNVPPPLPPLPPLPPQVDIPIDPELVLPQCQGDECLCHNLYDLTLILDESASIGSSNWKKQVYPFVEKLVNNLVISESKVHVGIMLFAKHMRDFVKFSEKESYEKDSLMRKVPELKSTYKAGTHTYIVESLEYGLQHYTKGPNSRENAPKVTILFTDGNNSKSGDEILSNVSSLYKKENVKLLVLGVGAASIPKLRLLGGCHKTEGDCPTAVKIEWDSLKDISQGMVDKICNTDTEITPPPSTGGSEGDGGSGSGGEPADGPPSASLPPPGLPCQDDESCAECDDDVCNNDPACKKVFDIAIVLDQSRNITNDQWKKYMRPFSTYIIKSNYLAKSRTHVTIVKMGRTATVLWELGRKASYKKNQMIKKVNTLVKSSSSRKDIARNLKHLREKVFGKKTSSPSSSQRRKLIIMLVEGKSDTDLNELRREVALLKVNNIDMFVYAIDSINDEEYRILGDCENSSSGLCKNAVKVTWDNLLSSEEIHSRYICNKYPADAECAEWGDWSACPDRNTSNCNNLAVSKRERKGPPYTLKEEEYLDDGNHMHGSSCTDLKSIEYRSCPVTEECNDVCGDFGEWSQCSATCGDGIRTRHRAGSADETPMAAAASFKDDQADSCHLFNATEVEPCNVQDCDSTEVCEDVGEWGEWSPCSKTCGYSTRSRTFVILPEDKDEYAHCSTFEKAETEVCSVPACEDEKCFEWEDWTEWSAPCGPRKRVQRARLFSHADSGSRSGGSTSSGSGAATRVYPNPDSQADECELYYQNKVEHDDGSNGVPCTDNPCGSWSEWSECDRTCNVGMRMRRFISNVTGFVGEDTGLCLEYHNEIETEPCLGLPLCDNGECNDWETWVDCGEEEQAGSREGSTSCHAAPRRRILTRKLQLLQHRKANTSNFCSDYNVFREEECPVVGGGGTTPCNDALCNEWEDWGDCSTTCGTDSFRVRRRKEPLELIPPSEDMDGKMGMTCEQQNIRIEEREACSMPACESSSGGAGSGSGSGSGKGSTGSGSGGMGTGEKVSLAAGIIGLAALGVGGMMYGYKTLTGGEAPHSSNMEFENVETEGAEAEKSNEDFEVIDADDSMWN</sequence>
<dbReference type="SUPFAM" id="SSF82895">
    <property type="entry name" value="TSP-1 type 1 repeat"/>
    <property type="match status" value="3"/>
</dbReference>
<dbReference type="InterPro" id="IPR036465">
    <property type="entry name" value="vWFA_dom_sf"/>
</dbReference>
<evidence type="ECO:0000256" key="4">
    <source>
        <dbReference type="SAM" id="SignalP"/>
    </source>
</evidence>
<dbReference type="Gene3D" id="2.20.100.10">
    <property type="entry name" value="Thrombospondin type-1 (TSP1) repeat"/>
    <property type="match status" value="4"/>
</dbReference>
<gene>
    <name evidence="6" type="ORF">PCOAH_00020860</name>
</gene>
<organism evidence="6 7">
    <name type="scientific">Plasmodium coatneyi</name>
    <dbReference type="NCBI Taxonomy" id="208452"/>
    <lineage>
        <taxon>Eukaryota</taxon>
        <taxon>Sar</taxon>
        <taxon>Alveolata</taxon>
        <taxon>Apicomplexa</taxon>
        <taxon>Aconoidasida</taxon>
        <taxon>Haemosporida</taxon>
        <taxon>Plasmodiidae</taxon>
        <taxon>Plasmodium</taxon>
    </lineage>
</organism>
<dbReference type="PROSITE" id="PS50092">
    <property type="entry name" value="TSP1"/>
    <property type="match status" value="4"/>
</dbReference>
<evidence type="ECO:0000313" key="6">
    <source>
        <dbReference type="EMBL" id="ANQ07727.1"/>
    </source>
</evidence>
<dbReference type="Pfam" id="PF00092">
    <property type="entry name" value="VWA"/>
    <property type="match status" value="5"/>
</dbReference>
<dbReference type="Pfam" id="PF00090">
    <property type="entry name" value="TSP_1"/>
    <property type="match status" value="3"/>
</dbReference>
<feature type="region of interest" description="Disordered" evidence="3">
    <location>
        <begin position="1726"/>
        <end position="1755"/>
    </location>
</feature>
<feature type="region of interest" description="Disordered" evidence="3">
    <location>
        <begin position="981"/>
        <end position="1022"/>
    </location>
</feature>
<dbReference type="Proteomes" id="UP000092716">
    <property type="component" value="Chromosome 8"/>
</dbReference>
<dbReference type="InterPro" id="IPR036383">
    <property type="entry name" value="TSP1_rpt_sf"/>
</dbReference>
<feature type="compositionally biased region" description="Gly residues" evidence="3">
    <location>
        <begin position="994"/>
        <end position="1007"/>
    </location>
</feature>
<feature type="signal peptide" evidence="4">
    <location>
        <begin position="1"/>
        <end position="21"/>
    </location>
</feature>
<feature type="compositionally biased region" description="Low complexity" evidence="3">
    <location>
        <begin position="1476"/>
        <end position="1492"/>
    </location>
</feature>
<feature type="compositionally biased region" description="Gly residues" evidence="3">
    <location>
        <begin position="1733"/>
        <end position="1755"/>
    </location>
</feature>
<feature type="domain" description="VWFA" evidence="5">
    <location>
        <begin position="551"/>
        <end position="737"/>
    </location>
</feature>
<dbReference type="InterPro" id="IPR050525">
    <property type="entry name" value="ECM_Assembly_Org"/>
</dbReference>
<dbReference type="InterPro" id="IPR000884">
    <property type="entry name" value="TSP1_rpt"/>
</dbReference>
<dbReference type="GO" id="GO:0005886">
    <property type="term" value="C:plasma membrane"/>
    <property type="evidence" value="ECO:0007669"/>
    <property type="project" value="UniProtKB-SubCell"/>
</dbReference>
<feature type="region of interest" description="Disordered" evidence="3">
    <location>
        <begin position="1473"/>
        <end position="1495"/>
    </location>
</feature>
<evidence type="ECO:0000256" key="1">
    <source>
        <dbReference type="ARBA" id="ARBA00004236"/>
    </source>
</evidence>
<dbReference type="InterPro" id="IPR002035">
    <property type="entry name" value="VWF_A"/>
</dbReference>
<dbReference type="GeneID" id="30908812"/>
<evidence type="ECO:0000259" key="5">
    <source>
        <dbReference type="PROSITE" id="PS50234"/>
    </source>
</evidence>
<dbReference type="SMART" id="SM00327">
    <property type="entry name" value="VWA"/>
    <property type="match status" value="5"/>
</dbReference>
<dbReference type="Gene3D" id="3.40.50.410">
    <property type="entry name" value="von Willebrand factor, type A domain"/>
    <property type="match status" value="5"/>
</dbReference>
<evidence type="ECO:0000313" key="7">
    <source>
        <dbReference type="Proteomes" id="UP000092716"/>
    </source>
</evidence>
<dbReference type="PANTHER" id="PTHR24020:SF20">
    <property type="entry name" value="PH DOMAIN-CONTAINING PROTEIN"/>
    <property type="match status" value="1"/>
</dbReference>
<keyword evidence="4" id="KW-0732">Signal</keyword>
<proteinExistence type="predicted"/>
<dbReference type="KEGG" id="pcot:PCOAH_00020860"/>
<keyword evidence="2" id="KW-0472">Membrane</keyword>
<accession>A0A1B1DYR2</accession>
<evidence type="ECO:0000256" key="3">
    <source>
        <dbReference type="SAM" id="MobiDB-lite"/>
    </source>
</evidence>
<feature type="domain" description="VWFA" evidence="5">
    <location>
        <begin position="1048"/>
        <end position="1236"/>
    </location>
</feature>
<feature type="chain" id="PRO_5008521382" description="VWFA domain-containing protein" evidence="4">
    <location>
        <begin position="22"/>
        <end position="1826"/>
    </location>
</feature>
<dbReference type="PROSITE" id="PS50234">
    <property type="entry name" value="VWFA"/>
    <property type="match status" value="5"/>
</dbReference>
<dbReference type="SUPFAM" id="SSF53300">
    <property type="entry name" value="vWA-like"/>
    <property type="match status" value="5"/>
</dbReference>
<dbReference type="SMART" id="SM00209">
    <property type="entry name" value="TSP1"/>
    <property type="match status" value="5"/>
</dbReference>
<keyword evidence="2" id="KW-1003">Cell membrane</keyword>
<dbReference type="FunFam" id="2.20.100.10:FF:000105">
    <property type="entry name" value="Circumsporozoite-and TRAP-related protein"/>
    <property type="match status" value="1"/>
</dbReference>
<reference evidence="7" key="1">
    <citation type="submission" date="2016-06" db="EMBL/GenBank/DDBJ databases">
        <title>First high quality genome sequence of Plasmodium coatneyi using continuous long reads from single molecule, real-time sequencing.</title>
        <authorList>
            <person name="Chien J.-T."/>
            <person name="Pakala S.B."/>
            <person name="Geraldo J.A."/>
            <person name="Lapp S.A."/>
            <person name="Barnwell J.W."/>
            <person name="Kissinger J.C."/>
            <person name="Galinski M.R."/>
            <person name="Humphrey J.C."/>
        </authorList>
    </citation>
    <scope>NUCLEOTIDE SEQUENCE [LARGE SCALE GENOMIC DNA]</scope>
    <source>
        <strain evidence="7">Hackeri</strain>
    </source>
</reference>
<keyword evidence="7" id="KW-1185">Reference proteome</keyword>
<feature type="region of interest" description="Disordered" evidence="3">
    <location>
        <begin position="1790"/>
        <end position="1826"/>
    </location>
</feature>
<dbReference type="RefSeq" id="XP_019914422.1">
    <property type="nucleotide sequence ID" value="XM_020058893.1"/>
</dbReference>
<feature type="domain" description="VWFA" evidence="5">
    <location>
        <begin position="94"/>
        <end position="279"/>
    </location>
</feature>
<evidence type="ECO:0000256" key="2">
    <source>
        <dbReference type="ARBA" id="ARBA00022475"/>
    </source>
</evidence>
<dbReference type="VEuPathDB" id="PlasmoDB:PCOAH_00020860"/>
<protein>
    <recommendedName>
        <fullName evidence="5">VWFA domain-containing protein</fullName>
    </recommendedName>
</protein>
<feature type="compositionally biased region" description="Acidic residues" evidence="3">
    <location>
        <begin position="1814"/>
        <end position="1826"/>
    </location>
</feature>
<name>A0A1B1DYR2_9APIC</name>
<dbReference type="OrthoDB" id="446173at2759"/>